<dbReference type="OrthoDB" id="5987799at2759"/>
<evidence type="ECO:0000256" key="1">
    <source>
        <dbReference type="SAM" id="SignalP"/>
    </source>
</evidence>
<name>A0A9X0CG60_9CNID</name>
<comment type="caution">
    <text evidence="2">The sequence shown here is derived from an EMBL/GenBank/DDBJ whole genome shotgun (WGS) entry which is preliminary data.</text>
</comment>
<keyword evidence="3" id="KW-1185">Reference proteome</keyword>
<reference evidence="2" key="1">
    <citation type="submission" date="2023-01" db="EMBL/GenBank/DDBJ databases">
        <title>Genome assembly of the deep-sea coral Lophelia pertusa.</title>
        <authorList>
            <person name="Herrera S."/>
            <person name="Cordes E."/>
        </authorList>
    </citation>
    <scope>NUCLEOTIDE SEQUENCE</scope>
    <source>
        <strain evidence="2">USNM1676648</strain>
        <tissue evidence="2">Polyp</tissue>
    </source>
</reference>
<organism evidence="2 3">
    <name type="scientific">Desmophyllum pertusum</name>
    <dbReference type="NCBI Taxonomy" id="174260"/>
    <lineage>
        <taxon>Eukaryota</taxon>
        <taxon>Metazoa</taxon>
        <taxon>Cnidaria</taxon>
        <taxon>Anthozoa</taxon>
        <taxon>Hexacorallia</taxon>
        <taxon>Scleractinia</taxon>
        <taxon>Caryophylliina</taxon>
        <taxon>Caryophylliidae</taxon>
        <taxon>Desmophyllum</taxon>
    </lineage>
</organism>
<gene>
    <name evidence="2" type="ORF">OS493_002794</name>
</gene>
<evidence type="ECO:0008006" key="4">
    <source>
        <dbReference type="Google" id="ProtNLM"/>
    </source>
</evidence>
<dbReference type="AlphaFoldDB" id="A0A9X0CG60"/>
<sequence>MEWKMILLCVIVFIMTRLSCASPRTKLRGNNRYKITTHLGNCDERAPPTHRRLAHVWSKLGFHLAVVSNGTLHGVNGTYCRQTRRCK</sequence>
<keyword evidence="1" id="KW-0732">Signal</keyword>
<feature type="chain" id="PRO_5040967811" description="Secreted protein" evidence="1">
    <location>
        <begin position="22"/>
        <end position="87"/>
    </location>
</feature>
<protein>
    <recommendedName>
        <fullName evidence="4">Secreted protein</fullName>
    </recommendedName>
</protein>
<dbReference type="Proteomes" id="UP001163046">
    <property type="component" value="Unassembled WGS sequence"/>
</dbReference>
<evidence type="ECO:0000313" key="3">
    <source>
        <dbReference type="Proteomes" id="UP001163046"/>
    </source>
</evidence>
<proteinExistence type="predicted"/>
<feature type="signal peptide" evidence="1">
    <location>
        <begin position="1"/>
        <end position="21"/>
    </location>
</feature>
<evidence type="ECO:0000313" key="2">
    <source>
        <dbReference type="EMBL" id="KAJ7340071.1"/>
    </source>
</evidence>
<dbReference type="EMBL" id="MU827778">
    <property type="protein sequence ID" value="KAJ7340071.1"/>
    <property type="molecule type" value="Genomic_DNA"/>
</dbReference>
<accession>A0A9X0CG60</accession>